<feature type="chain" id="PRO_5026771882" description="Inhibitor I9 domain-containing protein" evidence="2">
    <location>
        <begin position="23"/>
        <end position="150"/>
    </location>
</feature>
<dbReference type="EMBL" id="CADCVU010000048">
    <property type="protein sequence ID" value="CAA9486861.1"/>
    <property type="molecule type" value="Genomic_DNA"/>
</dbReference>
<protein>
    <recommendedName>
        <fullName evidence="3">Inhibitor I9 domain-containing protein</fullName>
    </recommendedName>
</protein>
<dbReference type="InterPro" id="IPR037045">
    <property type="entry name" value="S8pro/Inhibitor_I9_sf"/>
</dbReference>
<organism evidence="4">
    <name type="scientific">uncultured Solirubrobacterales bacterium</name>
    <dbReference type="NCBI Taxonomy" id="768556"/>
    <lineage>
        <taxon>Bacteria</taxon>
        <taxon>Bacillati</taxon>
        <taxon>Actinomycetota</taxon>
        <taxon>Thermoleophilia</taxon>
        <taxon>Solirubrobacterales</taxon>
        <taxon>environmental samples</taxon>
    </lineage>
</organism>
<evidence type="ECO:0000313" key="4">
    <source>
        <dbReference type="EMBL" id="CAA9486861.1"/>
    </source>
</evidence>
<feature type="domain" description="Inhibitor I9" evidence="3">
    <location>
        <begin position="54"/>
        <end position="120"/>
    </location>
</feature>
<reference evidence="4" key="1">
    <citation type="submission" date="2020-02" db="EMBL/GenBank/DDBJ databases">
        <authorList>
            <person name="Meier V. D."/>
        </authorList>
    </citation>
    <scope>NUCLEOTIDE SEQUENCE</scope>
    <source>
        <strain evidence="4">AVDCRST_MAG45</strain>
    </source>
</reference>
<dbReference type="Pfam" id="PF05922">
    <property type="entry name" value="Inhibitor_I9"/>
    <property type="match status" value="1"/>
</dbReference>
<dbReference type="InterPro" id="IPR010259">
    <property type="entry name" value="S8pro/Inhibitor_I9"/>
</dbReference>
<dbReference type="AlphaFoldDB" id="A0A6J4S9Q0"/>
<keyword evidence="2" id="KW-0732">Signal</keyword>
<feature type="compositionally biased region" description="Basic residues" evidence="1">
    <location>
        <begin position="137"/>
        <end position="150"/>
    </location>
</feature>
<accession>A0A6J4S9Q0</accession>
<evidence type="ECO:0000259" key="3">
    <source>
        <dbReference type="Pfam" id="PF05922"/>
    </source>
</evidence>
<name>A0A6J4S9Q0_9ACTN</name>
<sequence length="150" mass="16131">MRRLLSFALLALLGAVGLIALASESGSPKQKVAVAERSNGARDERADAAEVPGQYIVTFNRAAESPGAETESRERRQGFKAEYVYNRAVEGFSAELSPQQVDRLEADPEVAAVTPDRKVRAVAGLASGEPTPPGGHQAHRSRHRRERSLG</sequence>
<evidence type="ECO:0000256" key="1">
    <source>
        <dbReference type="SAM" id="MobiDB-lite"/>
    </source>
</evidence>
<dbReference type="SUPFAM" id="SSF54897">
    <property type="entry name" value="Protease propeptides/inhibitors"/>
    <property type="match status" value="1"/>
</dbReference>
<feature type="region of interest" description="Disordered" evidence="1">
    <location>
        <begin position="124"/>
        <end position="150"/>
    </location>
</feature>
<gene>
    <name evidence="4" type="ORF">AVDCRST_MAG45-499</name>
</gene>
<dbReference type="Gene3D" id="3.30.70.80">
    <property type="entry name" value="Peptidase S8 propeptide/proteinase inhibitor I9"/>
    <property type="match status" value="1"/>
</dbReference>
<proteinExistence type="predicted"/>
<feature type="signal peptide" evidence="2">
    <location>
        <begin position="1"/>
        <end position="22"/>
    </location>
</feature>
<evidence type="ECO:0000256" key="2">
    <source>
        <dbReference type="SAM" id="SignalP"/>
    </source>
</evidence>